<protein>
    <submittedName>
        <fullName evidence="2">PREDICTED: similar to predicted protein putative</fullName>
    </submittedName>
</protein>
<dbReference type="AlphaFoldDB" id="F0WXC5"/>
<sequence>MAFAHQHHVEKMQFQQDGASCHRARDTIVFFKDQGVIVVEHPALSPELNPIENLWGVLARAVYRDGHQFMSKNDLKSTKCQIDALKLYNAGELKRAFSEQQQRRIHNAINDFI</sequence>
<dbReference type="HOGENOM" id="CLU_2138162_0_0_1"/>
<reference evidence="2" key="1">
    <citation type="journal article" date="2011" name="PLoS Biol.">
        <title>Gene gain and loss during evolution of obligate parasitism in the white rust pathogen of Arabidopsis thaliana.</title>
        <authorList>
            <person name="Kemen E."/>
            <person name="Gardiner A."/>
            <person name="Schultz-Larsen T."/>
            <person name="Kemen A.C."/>
            <person name="Balmuth A.L."/>
            <person name="Robert-Seilaniantz A."/>
            <person name="Bailey K."/>
            <person name="Holub E."/>
            <person name="Studholme D.J."/>
            <person name="Maclean D."/>
            <person name="Jones J.D."/>
        </authorList>
    </citation>
    <scope>NUCLEOTIDE SEQUENCE</scope>
</reference>
<dbReference type="InterPro" id="IPR036397">
    <property type="entry name" value="RNaseH_sf"/>
</dbReference>
<proteinExistence type="predicted"/>
<dbReference type="EMBL" id="FR824393">
    <property type="protein sequence ID" value="CCA26117.1"/>
    <property type="molecule type" value="Genomic_DNA"/>
</dbReference>
<dbReference type="Gene3D" id="3.30.420.10">
    <property type="entry name" value="Ribonuclease H-like superfamily/Ribonuclease H"/>
    <property type="match status" value="1"/>
</dbReference>
<feature type="domain" description="Tc1-like transposase DDE" evidence="1">
    <location>
        <begin position="12"/>
        <end position="76"/>
    </location>
</feature>
<reference evidence="2" key="2">
    <citation type="submission" date="2011-02" db="EMBL/GenBank/DDBJ databases">
        <authorList>
            <person name="MacLean D."/>
        </authorList>
    </citation>
    <scope>NUCLEOTIDE SEQUENCE</scope>
</reference>
<accession>F0WXC5</accession>
<evidence type="ECO:0000313" key="2">
    <source>
        <dbReference type="EMBL" id="CCA26117.1"/>
    </source>
</evidence>
<dbReference type="GO" id="GO:0003676">
    <property type="term" value="F:nucleic acid binding"/>
    <property type="evidence" value="ECO:0007669"/>
    <property type="project" value="InterPro"/>
</dbReference>
<dbReference type="Pfam" id="PF13358">
    <property type="entry name" value="DDE_3"/>
    <property type="match status" value="1"/>
</dbReference>
<organism evidence="2">
    <name type="scientific">Albugo laibachii Nc14</name>
    <dbReference type="NCBI Taxonomy" id="890382"/>
    <lineage>
        <taxon>Eukaryota</taxon>
        <taxon>Sar</taxon>
        <taxon>Stramenopiles</taxon>
        <taxon>Oomycota</taxon>
        <taxon>Peronosporomycetes</taxon>
        <taxon>Albuginales</taxon>
        <taxon>Albuginaceae</taxon>
        <taxon>Albugo</taxon>
    </lineage>
</organism>
<evidence type="ECO:0000259" key="1">
    <source>
        <dbReference type="Pfam" id="PF13358"/>
    </source>
</evidence>
<dbReference type="InterPro" id="IPR038717">
    <property type="entry name" value="Tc1-like_DDE_dom"/>
</dbReference>
<name>F0WXC5_9STRA</name>
<gene>
    <name evidence="2" type="primary">AlNc14C348G10877</name>
    <name evidence="2" type="ORF">ALNC14_122610</name>
</gene>